<evidence type="ECO:0000256" key="7">
    <source>
        <dbReference type="SAM" id="SignalP"/>
    </source>
</evidence>
<feature type="region of interest" description="Disordered" evidence="6">
    <location>
        <begin position="198"/>
        <end position="259"/>
    </location>
</feature>
<dbReference type="Gramene" id="PHT77937">
    <property type="protein sequence ID" value="PHT77937"/>
    <property type="gene ID" value="T459_15989"/>
</dbReference>
<evidence type="ECO:0000256" key="5">
    <source>
        <dbReference type="ARBA" id="ARBA00023242"/>
    </source>
</evidence>
<evidence type="ECO:0000313" key="10">
    <source>
        <dbReference type="Proteomes" id="UP000222542"/>
    </source>
</evidence>
<feature type="chain" id="PRO_5013720375" description="Replication protein A 70 kDa DNA-binding subunit B/D first OB fold domain-containing protein" evidence="7">
    <location>
        <begin position="17"/>
        <end position="645"/>
    </location>
</feature>
<feature type="region of interest" description="Disordered" evidence="6">
    <location>
        <begin position="551"/>
        <end position="572"/>
    </location>
</feature>
<dbReference type="Gene3D" id="2.40.50.140">
    <property type="entry name" value="Nucleic acid-binding proteins"/>
    <property type="match status" value="2"/>
</dbReference>
<comment type="similarity">
    <text evidence="1">Belongs to the bZIP family.</text>
</comment>
<keyword evidence="4" id="KW-0804">Transcription</keyword>
<accession>A0A2G2Z7F6</accession>
<evidence type="ECO:0000256" key="4">
    <source>
        <dbReference type="ARBA" id="ARBA00023163"/>
    </source>
</evidence>
<feature type="signal peptide" evidence="7">
    <location>
        <begin position="1"/>
        <end position="16"/>
    </location>
</feature>
<dbReference type="Pfam" id="PF02721">
    <property type="entry name" value="DUF223"/>
    <property type="match status" value="1"/>
</dbReference>
<keyword evidence="2" id="KW-0805">Transcription regulation</keyword>
<proteinExistence type="inferred from homology"/>
<evidence type="ECO:0000256" key="1">
    <source>
        <dbReference type="ARBA" id="ARBA00007163"/>
    </source>
</evidence>
<dbReference type="AlphaFoldDB" id="A0A2G2Z7F6"/>
<sequence>MAILMMAIKDCVVIDALVIVGGGDSCYGGDDWQYRLAALMVEVKTTMVLNRAQKMIPVVIQTEDEDIDIHGKSQQVEGHNDDSNLLEEDNQTEVNFVEEASIAKFFFQNFISPTLIRPATSTNDISSPKKKGKKVNTLLPLDEPLDASSPNKVPDDVLGKGKQINAIPSQGVDNLQGTIFISNLPFDVNYGACYRRPRGSGQEVTNVQDKDSGGPVGILSLPTVQKKPGVQVKSTTSGSSKKQSADDEVEGEAEMAQGTDPADVKCVRRNDFMIRVRLCRMWDVINHRKNGKLISMEMIFIDEKKNLIYGIMDTNQVNRLKGMLKEGSLFTIKNFKVVEITFAYRPIECPLAIILSASTVMNNLAEDVVDIPINEFQFIKPTMIDSRVDSHTVLSDVVGCLYEIGDIENCGSKGKTREIKIITDYFEKVKITLWEELGDKFAPSLYNKDVGPYIVIVTSTTVKEFCGEVSFFTTHASRIYVNLDIDYVRSLVQKFTTMSTEVQIIESSNVNNISIEEEMILNPMDIEELFDSEWSPEIQVSVNVSLGNLKDPEDELDVTDGGNSYGPGSTTGRAEYRHEKYGFYAPTGSATESFPIESRGGNEKHNNNKQGKAHGMCRQWVSTESIQYTAITGPFQMITTSVRDS</sequence>
<reference evidence="9 10" key="2">
    <citation type="journal article" date="2017" name="Genome Biol.">
        <title>New reference genome sequences of hot pepper reveal the massive evolution of plant disease-resistance genes by retroduplication.</title>
        <authorList>
            <person name="Kim S."/>
            <person name="Park J."/>
            <person name="Yeom S.I."/>
            <person name="Kim Y.M."/>
            <person name="Seo E."/>
            <person name="Kim K.T."/>
            <person name="Kim M.S."/>
            <person name="Lee J.M."/>
            <person name="Cheong K."/>
            <person name="Shin H.S."/>
            <person name="Kim S.B."/>
            <person name="Han K."/>
            <person name="Lee J."/>
            <person name="Park M."/>
            <person name="Lee H.A."/>
            <person name="Lee H.Y."/>
            <person name="Lee Y."/>
            <person name="Oh S."/>
            <person name="Lee J.H."/>
            <person name="Choi E."/>
            <person name="Choi E."/>
            <person name="Lee S.E."/>
            <person name="Jeon J."/>
            <person name="Kim H."/>
            <person name="Choi G."/>
            <person name="Song H."/>
            <person name="Lee J."/>
            <person name="Lee S.C."/>
            <person name="Kwon J.K."/>
            <person name="Lee H.Y."/>
            <person name="Koo N."/>
            <person name="Hong Y."/>
            <person name="Kim R.W."/>
            <person name="Kang W.H."/>
            <person name="Huh J.H."/>
            <person name="Kang B.C."/>
            <person name="Yang T.J."/>
            <person name="Lee Y.H."/>
            <person name="Bennetzen J.L."/>
            <person name="Choi D."/>
        </authorList>
    </citation>
    <scope>NUCLEOTIDE SEQUENCE [LARGE SCALE GENOMIC DNA]</scope>
    <source>
        <strain evidence="10">cv. CM334</strain>
    </source>
</reference>
<dbReference type="SUPFAM" id="SSF50249">
    <property type="entry name" value="Nucleic acid-binding proteins"/>
    <property type="match status" value="2"/>
</dbReference>
<keyword evidence="7" id="KW-0732">Signal</keyword>
<evidence type="ECO:0000313" key="9">
    <source>
        <dbReference type="EMBL" id="PHT77937.1"/>
    </source>
</evidence>
<dbReference type="PANTHER" id="PTHR46408">
    <property type="entry name" value="BASIC LEUCINE ZIPPER 63"/>
    <property type="match status" value="1"/>
</dbReference>
<evidence type="ECO:0000256" key="6">
    <source>
        <dbReference type="SAM" id="MobiDB-lite"/>
    </source>
</evidence>
<evidence type="ECO:0000259" key="8">
    <source>
        <dbReference type="Pfam" id="PF02721"/>
    </source>
</evidence>
<comment type="caution">
    <text evidence="9">The sequence shown here is derived from an EMBL/GenBank/DDBJ whole genome shotgun (WGS) entry which is preliminary data.</text>
</comment>
<dbReference type="PANTHER" id="PTHR46408:SF10">
    <property type="entry name" value="BASIC LEUCINE ZIPPER 63"/>
    <property type="match status" value="1"/>
</dbReference>
<dbReference type="InterPro" id="IPR003871">
    <property type="entry name" value="RFA1B/D_OB_1st"/>
</dbReference>
<dbReference type="GO" id="GO:0003677">
    <property type="term" value="F:DNA binding"/>
    <property type="evidence" value="ECO:0007669"/>
    <property type="project" value="UniProtKB-KW"/>
</dbReference>
<organism evidence="9 10">
    <name type="scientific">Capsicum annuum</name>
    <name type="common">Capsicum pepper</name>
    <dbReference type="NCBI Taxonomy" id="4072"/>
    <lineage>
        <taxon>Eukaryota</taxon>
        <taxon>Viridiplantae</taxon>
        <taxon>Streptophyta</taxon>
        <taxon>Embryophyta</taxon>
        <taxon>Tracheophyta</taxon>
        <taxon>Spermatophyta</taxon>
        <taxon>Magnoliopsida</taxon>
        <taxon>eudicotyledons</taxon>
        <taxon>Gunneridae</taxon>
        <taxon>Pentapetalae</taxon>
        <taxon>asterids</taxon>
        <taxon>lamiids</taxon>
        <taxon>Solanales</taxon>
        <taxon>Solanaceae</taxon>
        <taxon>Solanoideae</taxon>
        <taxon>Capsiceae</taxon>
        <taxon>Capsicum</taxon>
    </lineage>
</organism>
<keyword evidence="10" id="KW-1185">Reference proteome</keyword>
<feature type="domain" description="Replication protein A 70 kDa DNA-binding subunit B/D first OB fold" evidence="8">
    <location>
        <begin position="272"/>
        <end position="361"/>
    </location>
</feature>
<feature type="region of interest" description="Disordered" evidence="6">
    <location>
        <begin position="592"/>
        <end position="613"/>
    </location>
</feature>
<dbReference type="InterPro" id="IPR012340">
    <property type="entry name" value="NA-bd_OB-fold"/>
</dbReference>
<keyword evidence="3" id="KW-0238">DNA-binding</keyword>
<dbReference type="EMBL" id="AYRZ02000006">
    <property type="protein sequence ID" value="PHT77937.1"/>
    <property type="molecule type" value="Genomic_DNA"/>
</dbReference>
<reference evidence="9 10" key="1">
    <citation type="journal article" date="2014" name="Nat. Genet.">
        <title>Genome sequence of the hot pepper provides insights into the evolution of pungency in Capsicum species.</title>
        <authorList>
            <person name="Kim S."/>
            <person name="Park M."/>
            <person name="Yeom S.I."/>
            <person name="Kim Y.M."/>
            <person name="Lee J.M."/>
            <person name="Lee H.A."/>
            <person name="Seo E."/>
            <person name="Choi J."/>
            <person name="Cheong K."/>
            <person name="Kim K.T."/>
            <person name="Jung K."/>
            <person name="Lee G.W."/>
            <person name="Oh S.K."/>
            <person name="Bae C."/>
            <person name="Kim S.B."/>
            <person name="Lee H.Y."/>
            <person name="Kim S.Y."/>
            <person name="Kim M.S."/>
            <person name="Kang B.C."/>
            <person name="Jo Y.D."/>
            <person name="Yang H.B."/>
            <person name="Jeong H.J."/>
            <person name="Kang W.H."/>
            <person name="Kwon J.K."/>
            <person name="Shin C."/>
            <person name="Lim J.Y."/>
            <person name="Park J.H."/>
            <person name="Huh J.H."/>
            <person name="Kim J.S."/>
            <person name="Kim B.D."/>
            <person name="Cohen O."/>
            <person name="Paran I."/>
            <person name="Suh M.C."/>
            <person name="Lee S.B."/>
            <person name="Kim Y.K."/>
            <person name="Shin Y."/>
            <person name="Noh S.J."/>
            <person name="Park J."/>
            <person name="Seo Y.S."/>
            <person name="Kwon S.Y."/>
            <person name="Kim H.A."/>
            <person name="Park J.M."/>
            <person name="Kim H.J."/>
            <person name="Choi S.B."/>
            <person name="Bosland P.W."/>
            <person name="Reeves G."/>
            <person name="Jo S.H."/>
            <person name="Lee B.W."/>
            <person name="Cho H.T."/>
            <person name="Choi H.S."/>
            <person name="Lee M.S."/>
            <person name="Yu Y."/>
            <person name="Do Choi Y."/>
            <person name="Park B.S."/>
            <person name="van Deynze A."/>
            <person name="Ashrafi H."/>
            <person name="Hill T."/>
            <person name="Kim W.T."/>
            <person name="Pai H.S."/>
            <person name="Ahn H.K."/>
            <person name="Yeam I."/>
            <person name="Giovannoni J.J."/>
            <person name="Rose J.K."/>
            <person name="Sorensen I."/>
            <person name="Lee S.J."/>
            <person name="Kim R.W."/>
            <person name="Choi I.Y."/>
            <person name="Choi B.S."/>
            <person name="Lim J.S."/>
            <person name="Lee Y.H."/>
            <person name="Choi D."/>
        </authorList>
    </citation>
    <scope>NUCLEOTIDE SEQUENCE [LARGE SCALE GENOMIC DNA]</scope>
    <source>
        <strain evidence="10">cv. CM334</strain>
    </source>
</reference>
<evidence type="ECO:0000256" key="2">
    <source>
        <dbReference type="ARBA" id="ARBA00023015"/>
    </source>
</evidence>
<dbReference type="Proteomes" id="UP000222542">
    <property type="component" value="Unassembled WGS sequence"/>
</dbReference>
<keyword evidence="5" id="KW-0539">Nucleus</keyword>
<gene>
    <name evidence="9" type="ORF">T459_15989</name>
</gene>
<dbReference type="CDD" id="cd04481">
    <property type="entry name" value="RPA1_DBD_B_like"/>
    <property type="match status" value="1"/>
</dbReference>
<feature type="compositionally biased region" description="Low complexity" evidence="6">
    <location>
        <begin position="229"/>
        <end position="242"/>
    </location>
</feature>
<dbReference type="CDD" id="cd04480">
    <property type="entry name" value="RPA1_DBD_A_like"/>
    <property type="match status" value="1"/>
</dbReference>
<evidence type="ECO:0000256" key="3">
    <source>
        <dbReference type="ARBA" id="ARBA00023125"/>
    </source>
</evidence>
<protein>
    <recommendedName>
        <fullName evidence="8">Replication protein A 70 kDa DNA-binding subunit B/D first OB fold domain-containing protein</fullName>
    </recommendedName>
</protein>
<name>A0A2G2Z7F6_CAPAN</name>
<dbReference type="STRING" id="4072.A0A2G2Z7F6"/>